<feature type="transmembrane region" description="Helical" evidence="7">
    <location>
        <begin position="314"/>
        <end position="335"/>
    </location>
</feature>
<reference evidence="9 10" key="1">
    <citation type="submission" date="2024-08" db="EMBL/GenBank/DDBJ databases">
        <title>Whole-genome sequencing of halo(alkali)philic microorganisms from hypersaline lakes.</title>
        <authorList>
            <person name="Sorokin D.Y."/>
            <person name="Merkel A.Y."/>
            <person name="Messina E."/>
            <person name="Yakimov M."/>
        </authorList>
    </citation>
    <scope>NUCLEOTIDE SEQUENCE [LARGE SCALE GENOMIC DNA]</scope>
    <source>
        <strain evidence="9 10">AB-hyl4</strain>
    </source>
</reference>
<dbReference type="InterPro" id="IPR023615">
    <property type="entry name" value="Cyt_c_Oxase_su1_BS"/>
</dbReference>
<evidence type="ECO:0000256" key="6">
    <source>
        <dbReference type="RuleBase" id="RU000370"/>
    </source>
</evidence>
<feature type="domain" description="Cytochrome oxidase subunit I profile" evidence="8">
    <location>
        <begin position="35"/>
        <end position="559"/>
    </location>
</feature>
<dbReference type="Proteomes" id="UP001575105">
    <property type="component" value="Unassembled WGS sequence"/>
</dbReference>
<comment type="subcellular location">
    <subcellularLocation>
        <location evidence="1">Membrane</location>
        <topology evidence="1">Multi-pass membrane protein</topology>
    </subcellularLocation>
</comment>
<dbReference type="EMBL" id="JBGUBD010000003">
    <property type="protein sequence ID" value="MFA9477581.1"/>
    <property type="molecule type" value="Genomic_DNA"/>
</dbReference>
<organism evidence="9 10">
    <name type="scientific">Natronomicrosphaera hydrolytica</name>
    <dbReference type="NCBI Taxonomy" id="3242702"/>
    <lineage>
        <taxon>Bacteria</taxon>
        <taxon>Pseudomonadati</taxon>
        <taxon>Planctomycetota</taxon>
        <taxon>Phycisphaerae</taxon>
        <taxon>Phycisphaerales</taxon>
        <taxon>Phycisphaeraceae</taxon>
        <taxon>Natronomicrosphaera</taxon>
    </lineage>
</organism>
<dbReference type="Gene3D" id="1.20.210.10">
    <property type="entry name" value="Cytochrome c oxidase-like, subunit I domain"/>
    <property type="match status" value="1"/>
</dbReference>
<keyword evidence="6" id="KW-0249">Electron transport</keyword>
<dbReference type="Pfam" id="PF00115">
    <property type="entry name" value="COX1"/>
    <property type="match status" value="1"/>
</dbReference>
<evidence type="ECO:0000256" key="1">
    <source>
        <dbReference type="ARBA" id="ARBA00004141"/>
    </source>
</evidence>
<comment type="caution">
    <text evidence="9">The sequence shown here is derived from an EMBL/GenBank/DDBJ whole genome shotgun (WGS) entry which is preliminary data.</text>
</comment>
<feature type="transmembrane region" description="Helical" evidence="7">
    <location>
        <begin position="347"/>
        <end position="365"/>
    </location>
</feature>
<evidence type="ECO:0000256" key="7">
    <source>
        <dbReference type="SAM" id="Phobius"/>
    </source>
</evidence>
<feature type="transmembrane region" description="Helical" evidence="7">
    <location>
        <begin position="96"/>
        <end position="121"/>
    </location>
</feature>
<dbReference type="RefSeq" id="WP_425344510.1">
    <property type="nucleotide sequence ID" value="NZ_JBGUBD010000003.1"/>
</dbReference>
<feature type="transmembrane region" description="Helical" evidence="7">
    <location>
        <begin position="278"/>
        <end position="302"/>
    </location>
</feature>
<accession>A0ABV4U4A3</accession>
<dbReference type="InterPro" id="IPR036927">
    <property type="entry name" value="Cyt_c_oxase-like_su1_sf"/>
</dbReference>
<keyword evidence="6" id="KW-0479">Metal-binding</keyword>
<dbReference type="InterPro" id="IPR000883">
    <property type="entry name" value="Cyt_C_Oxase_1"/>
</dbReference>
<keyword evidence="3 6" id="KW-0812">Transmembrane</keyword>
<dbReference type="PROSITE" id="PS50855">
    <property type="entry name" value="COX1"/>
    <property type="match status" value="1"/>
</dbReference>
<keyword evidence="4 7" id="KW-1133">Transmembrane helix</keyword>
<dbReference type="PANTHER" id="PTHR10422">
    <property type="entry name" value="CYTOCHROME C OXIDASE SUBUNIT 1"/>
    <property type="match status" value="1"/>
</dbReference>
<feature type="transmembrane region" description="Helical" evidence="7">
    <location>
        <begin position="231"/>
        <end position="258"/>
    </location>
</feature>
<evidence type="ECO:0000256" key="3">
    <source>
        <dbReference type="ARBA" id="ARBA00022692"/>
    </source>
</evidence>
<protein>
    <submittedName>
        <fullName evidence="9">Cbb3-type cytochrome c oxidase subunit I</fullName>
    </submittedName>
</protein>
<feature type="transmembrane region" description="Helical" evidence="7">
    <location>
        <begin position="455"/>
        <end position="478"/>
    </location>
</feature>
<keyword evidence="6" id="KW-0813">Transport</keyword>
<feature type="transmembrane region" description="Helical" evidence="7">
    <location>
        <begin position="498"/>
        <end position="520"/>
    </location>
</feature>
<feature type="transmembrane region" description="Helical" evidence="7">
    <location>
        <begin position="386"/>
        <end position="406"/>
    </location>
</feature>
<proteinExistence type="inferred from homology"/>
<keyword evidence="10" id="KW-1185">Reference proteome</keyword>
<evidence type="ECO:0000256" key="2">
    <source>
        <dbReference type="ARBA" id="ARBA00022660"/>
    </source>
</evidence>
<dbReference type="PROSITE" id="PS00077">
    <property type="entry name" value="COX1_CUB"/>
    <property type="match status" value="1"/>
</dbReference>
<sequence length="599" mass="66617">MSSIPNNVPTDVYGREVKRQPGDHYLNHGKGIKSWLLTLDHKRIGIMYMIVVLTAFLLGGIFALLLRTELISPGLTLGPVLGLNEDETFDFYNHMFTLHGAVMVFLFIIPAVPAILGNFVLPLMLGAKDVAFPRLNLLSWYFYMAGLVFFVWVLLSGVLSSAGLIPDSWGFGLDTGWTFYTPYSTDTNTAVTAAVMGAFILGFSSILTGVNFIASIHMLRAPGLTWFRLPLFLWALYATSIIQILATPVLAITLLLLIAERLLQVGIFDPALGGDPVLYQHFFWFYSHPAVYIMILPAFGIISEVIAAFSRKHIFGYKFIAFSSVAIALLGFIVWGHHMFVSGQSPVANAIFSLLTFSVAVPSAIKVFNWVTTMYKGAIRLDTPMLYAIGFLGMFLIGGLTGLFLGSLGTDVHLHDTYFVVAHFHFVMVGSMMFAFLAGMYFWWPKIFGKMYCEWAGRLGAVVVFIGFIATFYIQFVAGSQGMPRRYATYPDMFWTHHFVSTLGAYLLGLGLFWVLGTWIHSLVKGKAAPANPWGHNSLEWHTVSPPPHENFAVTPRGSDPYHFDDWHYDKDLDTYVLDLKEEKPAPASDAPHTPTTTG</sequence>
<dbReference type="SUPFAM" id="SSF81442">
    <property type="entry name" value="Cytochrome c oxidase subunit I-like"/>
    <property type="match status" value="1"/>
</dbReference>
<dbReference type="InterPro" id="IPR023616">
    <property type="entry name" value="Cyt_c_oxase-like_su1_dom"/>
</dbReference>
<evidence type="ECO:0000256" key="4">
    <source>
        <dbReference type="ARBA" id="ARBA00022989"/>
    </source>
</evidence>
<evidence type="ECO:0000313" key="10">
    <source>
        <dbReference type="Proteomes" id="UP001575105"/>
    </source>
</evidence>
<feature type="transmembrane region" description="Helical" evidence="7">
    <location>
        <begin position="190"/>
        <end position="219"/>
    </location>
</feature>
<gene>
    <name evidence="9" type="ORF">ACERK3_04655</name>
</gene>
<evidence type="ECO:0000313" key="9">
    <source>
        <dbReference type="EMBL" id="MFA9477581.1"/>
    </source>
</evidence>
<feature type="transmembrane region" description="Helical" evidence="7">
    <location>
        <begin position="46"/>
        <end position="66"/>
    </location>
</feature>
<keyword evidence="2 6" id="KW-0679">Respiratory chain</keyword>
<feature type="transmembrane region" description="Helical" evidence="7">
    <location>
        <begin position="418"/>
        <end position="443"/>
    </location>
</feature>
<dbReference type="PANTHER" id="PTHR10422:SF18">
    <property type="entry name" value="CYTOCHROME C OXIDASE SUBUNIT 1"/>
    <property type="match status" value="1"/>
</dbReference>
<keyword evidence="6" id="KW-0349">Heme</keyword>
<evidence type="ECO:0000256" key="5">
    <source>
        <dbReference type="ARBA" id="ARBA00023136"/>
    </source>
</evidence>
<name>A0ABV4U4A3_9BACT</name>
<evidence type="ECO:0000259" key="8">
    <source>
        <dbReference type="PROSITE" id="PS50855"/>
    </source>
</evidence>
<keyword evidence="5 7" id="KW-0472">Membrane</keyword>
<comment type="similarity">
    <text evidence="6">Belongs to the heme-copper respiratory oxidase family.</text>
</comment>
<dbReference type="PRINTS" id="PR01165">
    <property type="entry name" value="CYCOXIDASEI"/>
</dbReference>
<feature type="transmembrane region" description="Helical" evidence="7">
    <location>
        <begin position="141"/>
        <end position="165"/>
    </location>
</feature>
<keyword evidence="6" id="KW-0408">Iron</keyword>